<organism evidence="2 3">
    <name type="scientific">Ladona fulva</name>
    <name type="common">Scarce chaser dragonfly</name>
    <name type="synonym">Libellula fulva</name>
    <dbReference type="NCBI Taxonomy" id="123851"/>
    <lineage>
        <taxon>Eukaryota</taxon>
        <taxon>Metazoa</taxon>
        <taxon>Ecdysozoa</taxon>
        <taxon>Arthropoda</taxon>
        <taxon>Hexapoda</taxon>
        <taxon>Insecta</taxon>
        <taxon>Pterygota</taxon>
        <taxon>Palaeoptera</taxon>
        <taxon>Odonata</taxon>
        <taxon>Epiprocta</taxon>
        <taxon>Anisoptera</taxon>
        <taxon>Libelluloidea</taxon>
        <taxon>Libellulidae</taxon>
        <taxon>Ladona</taxon>
    </lineage>
</organism>
<dbReference type="PANTHER" id="PTHR36498:SF1">
    <property type="entry name" value="TATA-BINDING PROTEIN-ASSOCIATED FACTOR 172"/>
    <property type="match status" value="1"/>
</dbReference>
<comment type="caution">
    <text evidence="2">The sequence shown here is derived from an EMBL/GenBank/DDBJ whole genome shotgun (WGS) entry which is preliminary data.</text>
</comment>
<dbReference type="Proteomes" id="UP000792457">
    <property type="component" value="Unassembled WGS sequence"/>
</dbReference>
<evidence type="ECO:0000259" key="1">
    <source>
        <dbReference type="PROSITE" id="PS51192"/>
    </source>
</evidence>
<dbReference type="InterPro" id="IPR044078">
    <property type="entry name" value="Mot1_ATP-bd"/>
</dbReference>
<reference evidence="2" key="1">
    <citation type="submission" date="2013-04" db="EMBL/GenBank/DDBJ databases">
        <authorList>
            <person name="Qu J."/>
            <person name="Murali S.C."/>
            <person name="Bandaranaike D."/>
            <person name="Bellair M."/>
            <person name="Blankenburg K."/>
            <person name="Chao H."/>
            <person name="Dinh H."/>
            <person name="Doddapaneni H."/>
            <person name="Downs B."/>
            <person name="Dugan-Rocha S."/>
            <person name="Elkadiri S."/>
            <person name="Gnanaolivu R.D."/>
            <person name="Hernandez B."/>
            <person name="Javaid M."/>
            <person name="Jayaseelan J.C."/>
            <person name="Lee S."/>
            <person name="Li M."/>
            <person name="Ming W."/>
            <person name="Munidasa M."/>
            <person name="Muniz J."/>
            <person name="Nguyen L."/>
            <person name="Ongeri F."/>
            <person name="Osuji N."/>
            <person name="Pu L.-L."/>
            <person name="Puazo M."/>
            <person name="Qu C."/>
            <person name="Quiroz J."/>
            <person name="Raj R."/>
            <person name="Weissenberger G."/>
            <person name="Xin Y."/>
            <person name="Zou X."/>
            <person name="Han Y."/>
            <person name="Richards S."/>
            <person name="Worley K."/>
            <person name="Muzny D."/>
            <person name="Gibbs R."/>
        </authorList>
    </citation>
    <scope>NUCLEOTIDE SEQUENCE</scope>
    <source>
        <strain evidence="2">Sampled in the wild</strain>
    </source>
</reference>
<dbReference type="GO" id="GO:0017025">
    <property type="term" value="F:TBP-class protein binding"/>
    <property type="evidence" value="ECO:0007669"/>
    <property type="project" value="InterPro"/>
</dbReference>
<dbReference type="OrthoDB" id="10252227at2759"/>
<keyword evidence="3" id="KW-1185">Reference proteome</keyword>
<protein>
    <recommendedName>
        <fullName evidence="1">Helicase ATP-binding domain-containing protein</fullName>
    </recommendedName>
</protein>
<dbReference type="PROSITE" id="PS51192">
    <property type="entry name" value="HELICASE_ATP_BIND_1"/>
    <property type="match status" value="1"/>
</dbReference>
<evidence type="ECO:0000313" key="3">
    <source>
        <dbReference type="Proteomes" id="UP000792457"/>
    </source>
</evidence>
<dbReference type="InterPro" id="IPR038718">
    <property type="entry name" value="SNF2-like_sf"/>
</dbReference>
<dbReference type="SMART" id="SM00487">
    <property type="entry name" value="DEXDc"/>
    <property type="match status" value="1"/>
</dbReference>
<dbReference type="GO" id="GO:0003677">
    <property type="term" value="F:DNA binding"/>
    <property type="evidence" value="ECO:0007669"/>
    <property type="project" value="InterPro"/>
</dbReference>
<dbReference type="Gene3D" id="3.40.50.300">
    <property type="entry name" value="P-loop containing nucleotide triphosphate hydrolases"/>
    <property type="match status" value="1"/>
</dbReference>
<feature type="domain" description="Helicase ATP-binding" evidence="1">
    <location>
        <begin position="1"/>
        <end position="165"/>
    </location>
</feature>
<dbReference type="GO" id="GO:0005524">
    <property type="term" value="F:ATP binding"/>
    <property type="evidence" value="ECO:0007669"/>
    <property type="project" value="InterPro"/>
</dbReference>
<dbReference type="Gene3D" id="3.40.50.10810">
    <property type="entry name" value="Tandem AAA-ATPase domain"/>
    <property type="match status" value="1"/>
</dbReference>
<feature type="non-terminal residue" evidence="2">
    <location>
        <position position="1"/>
    </location>
</feature>
<dbReference type="Pfam" id="PF00176">
    <property type="entry name" value="SNF2-rel_dom"/>
    <property type="match status" value="1"/>
</dbReference>
<dbReference type="AlphaFoldDB" id="A0A8K0KHM3"/>
<reference evidence="2" key="2">
    <citation type="submission" date="2017-10" db="EMBL/GenBank/DDBJ databases">
        <title>Ladona fulva Genome sequencing and assembly.</title>
        <authorList>
            <person name="Murali S."/>
            <person name="Richards S."/>
            <person name="Bandaranaike D."/>
            <person name="Bellair M."/>
            <person name="Blankenburg K."/>
            <person name="Chao H."/>
            <person name="Dinh H."/>
            <person name="Doddapaneni H."/>
            <person name="Dugan-Rocha S."/>
            <person name="Elkadiri S."/>
            <person name="Gnanaolivu R."/>
            <person name="Hernandez B."/>
            <person name="Skinner E."/>
            <person name="Javaid M."/>
            <person name="Lee S."/>
            <person name="Li M."/>
            <person name="Ming W."/>
            <person name="Munidasa M."/>
            <person name="Muniz J."/>
            <person name="Nguyen L."/>
            <person name="Hughes D."/>
            <person name="Osuji N."/>
            <person name="Pu L.-L."/>
            <person name="Puazo M."/>
            <person name="Qu C."/>
            <person name="Quiroz J."/>
            <person name="Raj R."/>
            <person name="Weissenberger G."/>
            <person name="Xin Y."/>
            <person name="Zou X."/>
            <person name="Han Y."/>
            <person name="Worley K."/>
            <person name="Muzny D."/>
            <person name="Gibbs R."/>
        </authorList>
    </citation>
    <scope>NUCLEOTIDE SEQUENCE</scope>
    <source>
        <strain evidence="2">Sampled in the wild</strain>
    </source>
</reference>
<dbReference type="InterPro" id="IPR000330">
    <property type="entry name" value="SNF2_N"/>
</dbReference>
<dbReference type="SUPFAM" id="SSF52540">
    <property type="entry name" value="P-loop containing nucleoside triphosphate hydrolases"/>
    <property type="match status" value="2"/>
</dbReference>
<dbReference type="InterPro" id="IPR027417">
    <property type="entry name" value="P-loop_NTPase"/>
</dbReference>
<dbReference type="GO" id="GO:0016887">
    <property type="term" value="F:ATP hydrolysis activity"/>
    <property type="evidence" value="ECO:0007669"/>
    <property type="project" value="InterPro"/>
</dbReference>
<gene>
    <name evidence="2" type="ORF">J437_LFUL014318</name>
</gene>
<dbReference type="InterPro" id="IPR014001">
    <property type="entry name" value="Helicase_ATP-bd"/>
</dbReference>
<sequence>MCDDMGLGKTLQSICILAGDHFNREKEYKKSKSVDSIPLPSLVICPPTLIGHWVYEVEKFISKKYLNPLAYTGPPYEREKLRVKVQRYNLVVASYDIVRKDIDFFGDIKWNYCILDEGHIIKNGKTKSSRAIKQLVANHRVILSGTPIQNNVLELWSLFDFLMPGFLGTEKQFTARYSKPILASRDPKSSPKEQEAGALAMEALHRQVLPFLLRRMKEDVLQDLPPKITQDYYCELSSLQTQLYEDFSRTEAHHSLEESLSISEGTISTKKNSSQGGTHIFQALRYLQNVCNHPKMVLNSQHPEYDRITSQLRNNGSSLSDIHHAAKLPALMQLLEDCGIGVVPGNNVTGGDLVVNQHRALIFCQLKAMLDILENDLF</sequence>
<dbReference type="InterPro" id="IPR044972">
    <property type="entry name" value="Mot1"/>
</dbReference>
<name>A0A8K0KHM3_LADFU</name>
<evidence type="ECO:0000313" key="2">
    <source>
        <dbReference type="EMBL" id="KAG8234702.1"/>
    </source>
</evidence>
<dbReference type="PANTHER" id="PTHR36498">
    <property type="entry name" value="TATA-BINDING PROTEIN-ASSOCIATED FACTOR 172"/>
    <property type="match status" value="1"/>
</dbReference>
<dbReference type="EMBL" id="KZ308839">
    <property type="protein sequence ID" value="KAG8234702.1"/>
    <property type="molecule type" value="Genomic_DNA"/>
</dbReference>
<accession>A0A8K0KHM3</accession>
<proteinExistence type="predicted"/>
<dbReference type="CDD" id="cd17999">
    <property type="entry name" value="DEXHc_Mot1"/>
    <property type="match status" value="1"/>
</dbReference>